<dbReference type="OrthoDB" id="8118055at2759"/>
<dbReference type="GO" id="GO:0044322">
    <property type="term" value="C:endoplasmic reticulum quality control compartment"/>
    <property type="evidence" value="ECO:0007669"/>
    <property type="project" value="GOC"/>
</dbReference>
<dbReference type="GO" id="GO:0005509">
    <property type="term" value="F:calcium ion binding"/>
    <property type="evidence" value="ECO:0007669"/>
    <property type="project" value="InterPro"/>
</dbReference>
<keyword evidence="7" id="KW-1185">Reference proteome</keyword>
<dbReference type="GO" id="GO:0005975">
    <property type="term" value="P:carbohydrate metabolic process"/>
    <property type="evidence" value="ECO:0007669"/>
    <property type="project" value="InterPro"/>
</dbReference>
<evidence type="ECO:0000256" key="3">
    <source>
        <dbReference type="ARBA" id="ARBA00022824"/>
    </source>
</evidence>
<dbReference type="GO" id="GO:1904380">
    <property type="term" value="P:endoplasmic reticulum mannose trimming"/>
    <property type="evidence" value="ECO:0007669"/>
    <property type="project" value="InterPro"/>
</dbReference>
<dbReference type="SUPFAM" id="SSF48225">
    <property type="entry name" value="Seven-hairpin glycosidases"/>
    <property type="match status" value="2"/>
</dbReference>
<dbReference type="PRINTS" id="PR00747">
    <property type="entry name" value="GLYHDRLASE47"/>
</dbReference>
<dbReference type="Gene3D" id="1.50.10.10">
    <property type="match status" value="2"/>
</dbReference>
<dbReference type="InterPro" id="IPR036026">
    <property type="entry name" value="Seven-hairpin_glycosidases"/>
</dbReference>
<dbReference type="GO" id="GO:0004571">
    <property type="term" value="F:mannosyl-oligosaccharide 1,2-alpha-mannosidase activity"/>
    <property type="evidence" value="ECO:0007669"/>
    <property type="project" value="InterPro"/>
</dbReference>
<dbReference type="PANTHER" id="PTHR45679:SF5">
    <property type="entry name" value="ER DEGRADATION-ENHANCING ALPHA-MANNOSIDASE-LIKE PROTEIN 1"/>
    <property type="match status" value="1"/>
</dbReference>
<dbReference type="InterPro" id="IPR012341">
    <property type="entry name" value="6hp_glycosidase-like_sf"/>
</dbReference>
<dbReference type="Proteomes" id="UP000507470">
    <property type="component" value="Unassembled WGS sequence"/>
</dbReference>
<keyword evidence="5" id="KW-0326">Glycosidase</keyword>
<keyword evidence="5" id="KW-0378">Hydrolase</keyword>
<evidence type="ECO:0000256" key="5">
    <source>
        <dbReference type="RuleBase" id="RU361193"/>
    </source>
</evidence>
<name>A0A6J8BU54_MYTCO</name>
<dbReference type="GO" id="GO:0016020">
    <property type="term" value="C:membrane"/>
    <property type="evidence" value="ECO:0007669"/>
    <property type="project" value="InterPro"/>
</dbReference>
<comment type="subcellular location">
    <subcellularLocation>
        <location evidence="1">Endoplasmic reticulum</location>
    </subcellularLocation>
</comment>
<proteinExistence type="inferred from homology"/>
<dbReference type="Pfam" id="PF01532">
    <property type="entry name" value="Glyco_hydro_47"/>
    <property type="match status" value="2"/>
</dbReference>
<organism evidence="6 7">
    <name type="scientific">Mytilus coruscus</name>
    <name type="common">Sea mussel</name>
    <dbReference type="NCBI Taxonomy" id="42192"/>
    <lineage>
        <taxon>Eukaryota</taxon>
        <taxon>Metazoa</taxon>
        <taxon>Spiralia</taxon>
        <taxon>Lophotrochozoa</taxon>
        <taxon>Mollusca</taxon>
        <taxon>Bivalvia</taxon>
        <taxon>Autobranchia</taxon>
        <taxon>Pteriomorphia</taxon>
        <taxon>Mytilida</taxon>
        <taxon>Mytiloidea</taxon>
        <taxon>Mytilidae</taxon>
        <taxon>Mytilinae</taxon>
        <taxon>Mytilus</taxon>
    </lineage>
</organism>
<accession>A0A6J8BU54</accession>
<dbReference type="InterPro" id="IPR044674">
    <property type="entry name" value="EDEM1/2/3"/>
</dbReference>
<keyword evidence="4" id="KW-0325">Glycoprotein</keyword>
<sequence>MKYAYPEDELDPIDCEGRGHDHENPSNININDALGDYMLSLVDTLDTLAIMGNSTEFKNAVQIVINNLVFKSNTVQVFEVTIRMLGALLSAHLIITDTEQPFGNMSIPGYDNELLYLANDLGTRLLPAFENTKTGIPYPRVNLENGVPSDCVNTTCTSGAGTLVLEFAVLSRLLGDPIYESYARRAVRNLWQLKSNVTGLLAHLIITDTEQPFGNMSIPGYDNELLYLANDLGTRLLPAFENTKTGIPYPRVNLENGVPSDCVNTTCTSGAGTLVLEFAVLSRLLGDPIYESYARRAVRNLWQLKSNVTGLLGSVLNIQTGEWTGEMSGLGAGHDSFYEYLLKSYILFGEIEDLEMFNEAYETIKFHLRRGRLKCNNGSGYPPLYVNVHMKTGDTVNNWIDSLQAAWPGIQVLNGDIEEAICSHALYYFIWKKYGFLPERYNWNLRVPEVMFYPLRPELIESTYFLYQATKNPFYLHVGKEILQNINTYAKAECGYCTVHDVNTKELEDRMESFFLSETCKYLYLLFDEDNHLNKHASKYVFTTEGHVFPIDKRFRVKPWEEDTQTDEKEKESVTKVMSVVNVADNSTFNCDTIPDDRKHFLPLRSPYFEQLQSAIGID</sequence>
<evidence type="ECO:0000256" key="4">
    <source>
        <dbReference type="ARBA" id="ARBA00023180"/>
    </source>
</evidence>
<dbReference type="AlphaFoldDB" id="A0A6J8BU54"/>
<reference evidence="6 7" key="1">
    <citation type="submission" date="2020-06" db="EMBL/GenBank/DDBJ databases">
        <authorList>
            <person name="Li R."/>
            <person name="Bekaert M."/>
        </authorList>
    </citation>
    <scope>NUCLEOTIDE SEQUENCE [LARGE SCALE GENOMIC DNA]</scope>
    <source>
        <strain evidence="7">wild</strain>
    </source>
</reference>
<comment type="similarity">
    <text evidence="2 5">Belongs to the glycosyl hydrolase 47 family.</text>
</comment>
<dbReference type="EMBL" id="CACVKT020003876">
    <property type="protein sequence ID" value="CAC5386374.1"/>
    <property type="molecule type" value="Genomic_DNA"/>
</dbReference>
<evidence type="ECO:0000313" key="6">
    <source>
        <dbReference type="EMBL" id="CAC5386374.1"/>
    </source>
</evidence>
<dbReference type="PANTHER" id="PTHR45679">
    <property type="entry name" value="ER DEGRADATION-ENHANCING ALPHA-MANNOSIDASE-LIKE PROTEIN 2"/>
    <property type="match status" value="1"/>
</dbReference>
<evidence type="ECO:0000313" key="7">
    <source>
        <dbReference type="Proteomes" id="UP000507470"/>
    </source>
</evidence>
<gene>
    <name evidence="6" type="ORF">MCOR_21829</name>
</gene>
<evidence type="ECO:0000256" key="2">
    <source>
        <dbReference type="ARBA" id="ARBA00007658"/>
    </source>
</evidence>
<keyword evidence="3" id="KW-0256">Endoplasmic reticulum</keyword>
<dbReference type="EC" id="3.2.1.-" evidence="5"/>
<evidence type="ECO:0000256" key="1">
    <source>
        <dbReference type="ARBA" id="ARBA00004240"/>
    </source>
</evidence>
<dbReference type="InterPro" id="IPR001382">
    <property type="entry name" value="Glyco_hydro_47"/>
</dbReference>
<protein>
    <recommendedName>
        <fullName evidence="5">alpha-1,2-Mannosidase</fullName>
        <ecNumber evidence="5">3.2.1.-</ecNumber>
    </recommendedName>
</protein>